<feature type="region of interest" description="Disordered" evidence="1">
    <location>
        <begin position="251"/>
        <end position="292"/>
    </location>
</feature>
<dbReference type="EMBL" id="CP059567">
    <property type="protein sequence ID" value="QMT39807.1"/>
    <property type="molecule type" value="Genomic_DNA"/>
</dbReference>
<sequence>MPDKSSIPFLIAPDYLPDHFSHWYLLSSHLQRESGCTLSLELPAAHSEMNSLLAEGNIGLLYANAFLAARLIREQGWLPLVRPINRYDEVLVAVAADSPYQSLCELPTDALIQSRPNQDIHHIGLRLLRESCLNTEGIRLSEADSLSLVASALLKGEAQAGFFTADIYHHLSKHTRDNLRVLQESQLGNVSHLFVLHPKHADLQDTLQQAFCGMADKPAAALILESLDMPEGFAAFTAEEAEAMTAWMLETTPPAGEQAEKAAEAAADTPAEDTAETADNSGKETAETDKAV</sequence>
<proteinExistence type="predicted"/>
<dbReference type="Proteomes" id="UP000514752">
    <property type="component" value="Chromosome"/>
</dbReference>
<feature type="compositionally biased region" description="Basic and acidic residues" evidence="1">
    <location>
        <begin position="281"/>
        <end position="292"/>
    </location>
</feature>
<reference evidence="2 3" key="1">
    <citation type="submission" date="2020-07" db="EMBL/GenBank/DDBJ databases">
        <title>Genomic diversity of species in the Neisseriaceae family.</title>
        <authorList>
            <person name="Vincent A.T."/>
            <person name="Bernet E."/>
            <person name="Veyrier F.J."/>
        </authorList>
    </citation>
    <scope>NUCLEOTIDE SEQUENCE [LARGE SCALE GENOMIC DNA]</scope>
    <source>
        <strain evidence="2 3">DSM 22244</strain>
    </source>
</reference>
<dbReference type="AlphaFoldDB" id="A0A7D7SH62"/>
<accession>A0A7D7SH62</accession>
<dbReference type="Pfam" id="PF12974">
    <property type="entry name" value="Phosphonate-bd"/>
    <property type="match status" value="1"/>
</dbReference>
<evidence type="ECO:0000313" key="2">
    <source>
        <dbReference type="EMBL" id="QMT39807.1"/>
    </source>
</evidence>
<dbReference type="KEGG" id="nsg:H3L94_07985"/>
<gene>
    <name evidence="2" type="ORF">H3L94_07985</name>
</gene>
<protein>
    <submittedName>
        <fullName evidence="2">PhnD/SsuA/transferrin family substrate-binding protein</fullName>
    </submittedName>
</protein>
<dbReference type="RefSeq" id="WP_182121587.1">
    <property type="nucleotide sequence ID" value="NZ_CP059567.1"/>
</dbReference>
<organism evidence="2 3">
    <name type="scientific">Neisseria shayeganii</name>
    <dbReference type="NCBI Taxonomy" id="607712"/>
    <lineage>
        <taxon>Bacteria</taxon>
        <taxon>Pseudomonadati</taxon>
        <taxon>Pseudomonadota</taxon>
        <taxon>Betaproteobacteria</taxon>
        <taxon>Neisseriales</taxon>
        <taxon>Neisseriaceae</taxon>
        <taxon>Neisseria</taxon>
    </lineage>
</organism>
<name>A0A7D7SH62_9NEIS</name>
<evidence type="ECO:0000313" key="3">
    <source>
        <dbReference type="Proteomes" id="UP000514752"/>
    </source>
</evidence>
<dbReference type="SUPFAM" id="SSF53850">
    <property type="entry name" value="Periplasmic binding protein-like II"/>
    <property type="match status" value="1"/>
</dbReference>
<evidence type="ECO:0000256" key="1">
    <source>
        <dbReference type="SAM" id="MobiDB-lite"/>
    </source>
</evidence>